<keyword evidence="2" id="KW-1185">Reference proteome</keyword>
<reference evidence="1" key="1">
    <citation type="submission" date="2020-04" db="EMBL/GenBank/DDBJ databases">
        <authorList>
            <person name="Alioto T."/>
            <person name="Alioto T."/>
            <person name="Gomez Garrido J."/>
        </authorList>
    </citation>
    <scope>NUCLEOTIDE SEQUENCE</scope>
    <source>
        <strain evidence="1">A484AB</strain>
    </source>
</reference>
<comment type="caution">
    <text evidence="1">The sequence shown here is derived from an EMBL/GenBank/DDBJ whole genome shotgun (WGS) entry which is preliminary data.</text>
</comment>
<protein>
    <submittedName>
        <fullName evidence="1">Uncharacterized protein</fullName>
    </submittedName>
</protein>
<sequence>MDCGSTCNVISYKEYCKIAQDGNPKLQKTDAKLRLYDGSVMLPLGCCELRCNQPASSYLLKFQVVDSNQKPLLSAATCEQLGLLTVNHQERVNALTVQKDTPVTTKVTSSPLPQECILNKYSDVFNGLGTLPGEYHMDIDTKVKAVQAQPRRVAVALKS</sequence>
<accession>A0A7D9JFV6</accession>
<dbReference type="OrthoDB" id="5986544at2759"/>
<dbReference type="Proteomes" id="UP001152795">
    <property type="component" value="Unassembled WGS sequence"/>
</dbReference>
<name>A0A7D9JFV6_PARCT</name>
<dbReference type="CDD" id="cd05481">
    <property type="entry name" value="retropepsin_like_LTR_1"/>
    <property type="match status" value="1"/>
</dbReference>
<dbReference type="AlphaFoldDB" id="A0A7D9JFV6"/>
<feature type="non-terminal residue" evidence="1">
    <location>
        <position position="159"/>
    </location>
</feature>
<evidence type="ECO:0000313" key="2">
    <source>
        <dbReference type="Proteomes" id="UP001152795"/>
    </source>
</evidence>
<gene>
    <name evidence="1" type="ORF">PACLA_8A012136</name>
</gene>
<dbReference type="EMBL" id="CACRXK020015500">
    <property type="protein sequence ID" value="CAB4028462.1"/>
    <property type="molecule type" value="Genomic_DNA"/>
</dbReference>
<organism evidence="1 2">
    <name type="scientific">Paramuricea clavata</name>
    <name type="common">Red gorgonian</name>
    <name type="synonym">Violescent sea-whip</name>
    <dbReference type="NCBI Taxonomy" id="317549"/>
    <lineage>
        <taxon>Eukaryota</taxon>
        <taxon>Metazoa</taxon>
        <taxon>Cnidaria</taxon>
        <taxon>Anthozoa</taxon>
        <taxon>Octocorallia</taxon>
        <taxon>Malacalcyonacea</taxon>
        <taxon>Plexauridae</taxon>
        <taxon>Paramuricea</taxon>
    </lineage>
</organism>
<proteinExistence type="predicted"/>
<evidence type="ECO:0000313" key="1">
    <source>
        <dbReference type="EMBL" id="CAB4028462.1"/>
    </source>
</evidence>